<sequence>MHQLLSHSPTPISSHPQLILMCSPRRINPKQLIPSEADQEPPRRAPISPPGVKFM</sequence>
<reference evidence="2 3" key="1">
    <citation type="submission" date="2016-04" db="EMBL/GenBank/DDBJ databases">
        <title>A degradative enzymes factory behind the ericoid mycorrhizal symbiosis.</title>
        <authorList>
            <consortium name="DOE Joint Genome Institute"/>
            <person name="Martino E."/>
            <person name="Morin E."/>
            <person name="Grelet G."/>
            <person name="Kuo A."/>
            <person name="Kohler A."/>
            <person name="Daghino S."/>
            <person name="Barry K."/>
            <person name="Choi C."/>
            <person name="Cichocki N."/>
            <person name="Clum A."/>
            <person name="Copeland A."/>
            <person name="Hainaut M."/>
            <person name="Haridas S."/>
            <person name="Labutti K."/>
            <person name="Lindquist E."/>
            <person name="Lipzen A."/>
            <person name="Khouja H.-R."/>
            <person name="Murat C."/>
            <person name="Ohm R."/>
            <person name="Olson A."/>
            <person name="Spatafora J."/>
            <person name="Veneault-Fourrey C."/>
            <person name="Henrissat B."/>
            <person name="Grigoriev I."/>
            <person name="Martin F."/>
            <person name="Perotto S."/>
        </authorList>
    </citation>
    <scope>NUCLEOTIDE SEQUENCE [LARGE SCALE GENOMIC DNA]</scope>
    <source>
        <strain evidence="2 3">F</strain>
    </source>
</reference>
<evidence type="ECO:0000313" key="3">
    <source>
        <dbReference type="Proteomes" id="UP000235786"/>
    </source>
</evidence>
<proteinExistence type="predicted"/>
<dbReference type="Proteomes" id="UP000235786">
    <property type="component" value="Unassembled WGS sequence"/>
</dbReference>
<gene>
    <name evidence="2" type="ORF">L207DRAFT_510111</name>
</gene>
<name>A0A2J6RYL4_HYAVF</name>
<organism evidence="2 3">
    <name type="scientific">Hyaloscypha variabilis (strain UAMH 11265 / GT02V1 / F)</name>
    <name type="common">Meliniomyces variabilis</name>
    <dbReference type="NCBI Taxonomy" id="1149755"/>
    <lineage>
        <taxon>Eukaryota</taxon>
        <taxon>Fungi</taxon>
        <taxon>Dikarya</taxon>
        <taxon>Ascomycota</taxon>
        <taxon>Pezizomycotina</taxon>
        <taxon>Leotiomycetes</taxon>
        <taxon>Helotiales</taxon>
        <taxon>Hyaloscyphaceae</taxon>
        <taxon>Hyaloscypha</taxon>
        <taxon>Hyaloscypha variabilis</taxon>
    </lineage>
</organism>
<protein>
    <submittedName>
        <fullName evidence="2">Uncharacterized protein</fullName>
    </submittedName>
</protein>
<accession>A0A2J6RYL4</accession>
<evidence type="ECO:0000256" key="1">
    <source>
        <dbReference type="SAM" id="MobiDB-lite"/>
    </source>
</evidence>
<dbReference type="AlphaFoldDB" id="A0A2J6RYL4"/>
<feature type="region of interest" description="Disordered" evidence="1">
    <location>
        <begin position="32"/>
        <end position="55"/>
    </location>
</feature>
<keyword evidence="3" id="KW-1185">Reference proteome</keyword>
<evidence type="ECO:0000313" key="2">
    <source>
        <dbReference type="EMBL" id="PMD43604.1"/>
    </source>
</evidence>
<dbReference type="EMBL" id="KZ613942">
    <property type="protein sequence ID" value="PMD43604.1"/>
    <property type="molecule type" value="Genomic_DNA"/>
</dbReference>